<reference evidence="1 2" key="1">
    <citation type="submission" date="2019-10" db="EMBL/GenBank/DDBJ databases">
        <title>Assembly and Annotation for the nematode Trichostrongylus colubriformis.</title>
        <authorList>
            <person name="Martin J."/>
        </authorList>
    </citation>
    <scope>NUCLEOTIDE SEQUENCE [LARGE SCALE GENOMIC DNA]</scope>
    <source>
        <strain evidence="1">G859</strain>
        <tissue evidence="1">Whole worm</tissue>
    </source>
</reference>
<accession>A0AAN8FSC3</accession>
<sequence length="32" mass="3848">MQRQSPYQCPYLPSLHQLFMNSELRSFQSTDD</sequence>
<dbReference type="Proteomes" id="UP001331761">
    <property type="component" value="Unassembled WGS sequence"/>
</dbReference>
<name>A0AAN8FSC3_TRICO</name>
<proteinExistence type="predicted"/>
<dbReference type="EMBL" id="WIXE01012889">
    <property type="protein sequence ID" value="KAK5975580.1"/>
    <property type="molecule type" value="Genomic_DNA"/>
</dbReference>
<evidence type="ECO:0000313" key="2">
    <source>
        <dbReference type="Proteomes" id="UP001331761"/>
    </source>
</evidence>
<dbReference type="AlphaFoldDB" id="A0AAN8FSC3"/>
<protein>
    <submittedName>
        <fullName evidence="1">Uncharacterized protein</fullName>
    </submittedName>
</protein>
<organism evidence="1 2">
    <name type="scientific">Trichostrongylus colubriformis</name>
    <name type="common">Black scour worm</name>
    <dbReference type="NCBI Taxonomy" id="6319"/>
    <lineage>
        <taxon>Eukaryota</taxon>
        <taxon>Metazoa</taxon>
        <taxon>Ecdysozoa</taxon>
        <taxon>Nematoda</taxon>
        <taxon>Chromadorea</taxon>
        <taxon>Rhabditida</taxon>
        <taxon>Rhabditina</taxon>
        <taxon>Rhabditomorpha</taxon>
        <taxon>Strongyloidea</taxon>
        <taxon>Trichostrongylidae</taxon>
        <taxon>Trichostrongylus</taxon>
    </lineage>
</organism>
<evidence type="ECO:0000313" key="1">
    <source>
        <dbReference type="EMBL" id="KAK5975580.1"/>
    </source>
</evidence>
<gene>
    <name evidence="1" type="ORF">GCK32_016798</name>
</gene>
<comment type="caution">
    <text evidence="1">The sequence shown here is derived from an EMBL/GenBank/DDBJ whole genome shotgun (WGS) entry which is preliminary data.</text>
</comment>
<keyword evidence="2" id="KW-1185">Reference proteome</keyword>